<dbReference type="Gene3D" id="3.40.50.1240">
    <property type="entry name" value="Phosphoglycerate mutase-like"/>
    <property type="match status" value="1"/>
</dbReference>
<dbReference type="FunCoup" id="A0A7M7JMX2">
    <property type="interactions" value="931"/>
</dbReference>
<evidence type="ECO:0000256" key="6">
    <source>
        <dbReference type="ARBA" id="ARBA00023128"/>
    </source>
</evidence>
<dbReference type="FunFam" id="3.40.50.1240:FF:000009">
    <property type="entry name" value="serine/threonine-protein phosphatase PGAM5, mitochondrial isoform X1"/>
    <property type="match status" value="1"/>
</dbReference>
<evidence type="ECO:0000313" key="16">
    <source>
        <dbReference type="Proteomes" id="UP000594260"/>
    </source>
</evidence>
<dbReference type="CDD" id="cd07067">
    <property type="entry name" value="HP_PGM_like"/>
    <property type="match status" value="1"/>
</dbReference>
<evidence type="ECO:0000256" key="8">
    <source>
        <dbReference type="ARBA" id="ARBA00037234"/>
    </source>
</evidence>
<evidence type="ECO:0000256" key="12">
    <source>
        <dbReference type="ARBA" id="ARBA00042520"/>
    </source>
</evidence>
<keyword evidence="16" id="KW-1185">Reference proteome</keyword>
<keyword evidence="4" id="KW-1000">Mitochondrion outer membrane</keyword>
<evidence type="ECO:0000256" key="5">
    <source>
        <dbReference type="ARBA" id="ARBA00022801"/>
    </source>
</evidence>
<dbReference type="SUPFAM" id="SSF53254">
    <property type="entry name" value="Phosphoglycerate mutase-like"/>
    <property type="match status" value="1"/>
</dbReference>
<organism evidence="15 16">
    <name type="scientific">Varroa destructor</name>
    <name type="common">Honeybee mite</name>
    <dbReference type="NCBI Taxonomy" id="109461"/>
    <lineage>
        <taxon>Eukaryota</taxon>
        <taxon>Metazoa</taxon>
        <taxon>Ecdysozoa</taxon>
        <taxon>Arthropoda</taxon>
        <taxon>Chelicerata</taxon>
        <taxon>Arachnida</taxon>
        <taxon>Acari</taxon>
        <taxon>Parasitiformes</taxon>
        <taxon>Mesostigmata</taxon>
        <taxon>Gamasina</taxon>
        <taxon>Dermanyssoidea</taxon>
        <taxon>Varroidae</taxon>
        <taxon>Varroa</taxon>
    </lineage>
</organism>
<keyword evidence="6" id="KW-0496">Mitochondrion</keyword>
<dbReference type="KEGG" id="vde:111245539"/>
<dbReference type="InterPro" id="IPR029033">
    <property type="entry name" value="His_PPase_superfam"/>
</dbReference>
<dbReference type="GO" id="GO:0005741">
    <property type="term" value="C:mitochondrial outer membrane"/>
    <property type="evidence" value="ECO:0007669"/>
    <property type="project" value="UniProtKB-SubCell"/>
</dbReference>
<dbReference type="SMART" id="SM00855">
    <property type="entry name" value="PGAM"/>
    <property type="match status" value="1"/>
</dbReference>
<evidence type="ECO:0000256" key="2">
    <source>
        <dbReference type="ARBA" id="ARBA00006717"/>
    </source>
</evidence>
<keyword evidence="7" id="KW-0472">Membrane</keyword>
<evidence type="ECO:0000256" key="4">
    <source>
        <dbReference type="ARBA" id="ARBA00022787"/>
    </source>
</evidence>
<comment type="subunit">
    <text evidence="9">Interacts with Pk92B/ASK1.</text>
</comment>
<dbReference type="Pfam" id="PF00300">
    <property type="entry name" value="His_Phos_1"/>
    <property type="match status" value="1"/>
</dbReference>
<sequence>MLGRIFATSLGGGAVAAFVYSRDRLHAAWTVNYEPVTLWDHNWDQRDPCSCVRPLKTSDPAEQNKHNAAVEAYQPRATRHIFLIRHGQYFDMKDTDDERILTPLGREQAELTGLRLKKLGFRFNRIVNSTMTRAVETADIICRHVDGPREQCEFLREGAPCPPEPKISTWQPEERQFFQDSARIEAAFRRYFHRADPQQKEDSYEMLICHANVIRYLLCRALQLPPEAWLRFSLRHASITWLSISPKGTVSVKCIGDAGYMPPEKLTFC</sequence>
<comment type="catalytic activity">
    <reaction evidence="13">
        <text>O-phospho-L-seryl-[protein] + H2O = L-seryl-[protein] + phosphate</text>
        <dbReference type="Rhea" id="RHEA:20629"/>
        <dbReference type="Rhea" id="RHEA-COMP:9863"/>
        <dbReference type="Rhea" id="RHEA-COMP:11604"/>
        <dbReference type="ChEBI" id="CHEBI:15377"/>
        <dbReference type="ChEBI" id="CHEBI:29999"/>
        <dbReference type="ChEBI" id="CHEBI:43474"/>
        <dbReference type="ChEBI" id="CHEBI:83421"/>
        <dbReference type="EC" id="3.1.3.16"/>
    </reaction>
</comment>
<evidence type="ECO:0000256" key="13">
    <source>
        <dbReference type="ARBA" id="ARBA00047761"/>
    </source>
</evidence>
<dbReference type="PANTHER" id="PTHR20935:SF0">
    <property type="entry name" value="SERINE_THREONINE-PROTEIN PHOSPHATASE PGAM5, MITOCHONDRIAL"/>
    <property type="match status" value="1"/>
</dbReference>
<dbReference type="EnsemblMetazoa" id="XM_022794023">
    <property type="protein sequence ID" value="XP_022649758"/>
    <property type="gene ID" value="LOC111245539"/>
</dbReference>
<name>A0A7M7JMX2_VARDE</name>
<dbReference type="PANTHER" id="PTHR20935">
    <property type="entry name" value="PHOSPHOGLYCERATE MUTASE-RELATED"/>
    <property type="match status" value="1"/>
</dbReference>
<evidence type="ECO:0000256" key="9">
    <source>
        <dbReference type="ARBA" id="ARBA00038605"/>
    </source>
</evidence>
<dbReference type="OMA" id="QLPLFAW"/>
<dbReference type="InParanoid" id="A0A7M7JMX2"/>
<comment type="function">
    <text evidence="8">Displays phosphatase activity for serine/threonine residues, and dephosphorylates and activates Pk92B kinase. Has apparently no phosphoglycerate mutase activity.</text>
</comment>
<dbReference type="AlphaFoldDB" id="A0A7M7JMX2"/>
<dbReference type="RefSeq" id="XP_022649758.1">
    <property type="nucleotide sequence ID" value="XM_022794023.1"/>
</dbReference>
<accession>A0A7M7JMX2</accession>
<evidence type="ECO:0000256" key="3">
    <source>
        <dbReference type="ARBA" id="ARBA00013081"/>
    </source>
</evidence>
<dbReference type="InterPro" id="IPR013078">
    <property type="entry name" value="His_Pase_superF_clade-1"/>
</dbReference>
<comment type="subcellular location">
    <subcellularLocation>
        <location evidence="1">Mitochondrion outer membrane</location>
    </subcellularLocation>
</comment>
<evidence type="ECO:0000256" key="1">
    <source>
        <dbReference type="ARBA" id="ARBA00004294"/>
    </source>
</evidence>
<dbReference type="EC" id="3.1.3.16" evidence="3"/>
<dbReference type="GO" id="GO:0004722">
    <property type="term" value="F:protein serine/threonine phosphatase activity"/>
    <property type="evidence" value="ECO:0007669"/>
    <property type="project" value="UniProtKB-EC"/>
</dbReference>
<comment type="similarity">
    <text evidence="2">Belongs to the phosphoglycerate mutase family. BPG-dependent PGAM subfamily.</text>
</comment>
<evidence type="ECO:0000256" key="10">
    <source>
        <dbReference type="ARBA" id="ARBA00039765"/>
    </source>
</evidence>
<reference evidence="15" key="1">
    <citation type="submission" date="2021-01" db="UniProtKB">
        <authorList>
            <consortium name="EnsemblMetazoa"/>
        </authorList>
    </citation>
    <scope>IDENTIFICATION</scope>
</reference>
<evidence type="ECO:0000256" key="14">
    <source>
        <dbReference type="ARBA" id="ARBA00048336"/>
    </source>
</evidence>
<evidence type="ECO:0000256" key="7">
    <source>
        <dbReference type="ARBA" id="ARBA00023136"/>
    </source>
</evidence>
<comment type="catalytic activity">
    <reaction evidence="14">
        <text>O-phospho-L-threonyl-[protein] + H2O = L-threonyl-[protein] + phosphate</text>
        <dbReference type="Rhea" id="RHEA:47004"/>
        <dbReference type="Rhea" id="RHEA-COMP:11060"/>
        <dbReference type="Rhea" id="RHEA-COMP:11605"/>
        <dbReference type="ChEBI" id="CHEBI:15377"/>
        <dbReference type="ChEBI" id="CHEBI:30013"/>
        <dbReference type="ChEBI" id="CHEBI:43474"/>
        <dbReference type="ChEBI" id="CHEBI:61977"/>
        <dbReference type="EC" id="3.1.3.16"/>
    </reaction>
</comment>
<keyword evidence="5" id="KW-0378">Hydrolase</keyword>
<protein>
    <recommendedName>
        <fullName evidence="10">Serine/threonine-protein phosphatase PGAM5, mitochondrial</fullName>
        <ecNumber evidence="3">3.1.3.16</ecNumber>
    </recommendedName>
    <alternativeName>
        <fullName evidence="12">Phosphoglycerate mutase family member 5 homolog</fullName>
    </alternativeName>
    <alternativeName>
        <fullName evidence="11">Serine/threonine-protein phosphatase Pgam5, mitochondrial</fullName>
    </alternativeName>
</protein>
<dbReference type="GeneID" id="111245539"/>
<dbReference type="Proteomes" id="UP000594260">
    <property type="component" value="Unplaced"/>
</dbReference>
<dbReference type="OrthoDB" id="2118094at2759"/>
<evidence type="ECO:0000256" key="11">
    <source>
        <dbReference type="ARBA" id="ARBA00040722"/>
    </source>
</evidence>
<evidence type="ECO:0000313" key="15">
    <source>
        <dbReference type="EnsemblMetazoa" id="XP_022649758"/>
    </source>
</evidence>
<proteinExistence type="inferred from homology"/>
<dbReference type="GO" id="GO:0090141">
    <property type="term" value="P:positive regulation of mitochondrial fission"/>
    <property type="evidence" value="ECO:0007669"/>
    <property type="project" value="TreeGrafter"/>
</dbReference>
<dbReference type="InterPro" id="IPR051021">
    <property type="entry name" value="Mito_Ser/Thr_phosphatase"/>
</dbReference>